<dbReference type="Pfam" id="PF02130">
    <property type="entry name" value="YbeY"/>
    <property type="match status" value="1"/>
</dbReference>
<dbReference type="GO" id="GO:0005737">
    <property type="term" value="C:cytoplasm"/>
    <property type="evidence" value="ECO:0007669"/>
    <property type="project" value="UniProtKB-SubCell"/>
</dbReference>
<dbReference type="PANTHER" id="PTHR46986:SF1">
    <property type="entry name" value="ENDORIBONUCLEASE YBEY, CHLOROPLASTIC"/>
    <property type="match status" value="1"/>
</dbReference>
<dbReference type="GO" id="GO:0004521">
    <property type="term" value="F:RNA endonuclease activity"/>
    <property type="evidence" value="ECO:0007669"/>
    <property type="project" value="UniProtKB-UniRule"/>
</dbReference>
<proteinExistence type="inferred from homology"/>
<dbReference type="Gene3D" id="3.40.390.30">
    <property type="entry name" value="Metalloproteases ('zincins'), catalytic domain"/>
    <property type="match status" value="1"/>
</dbReference>
<dbReference type="InterPro" id="IPR023091">
    <property type="entry name" value="MetalPrtase_cat_dom_sf_prd"/>
</dbReference>
<comment type="function">
    <text evidence="7">Single strand-specific metallo-endoribonuclease involved in late-stage 70S ribosome quality control and in maturation of the 3' terminus of the 16S rRNA.</text>
</comment>
<keyword evidence="6 7" id="KW-0862">Zinc</keyword>
<dbReference type="GO" id="GO:0004222">
    <property type="term" value="F:metalloendopeptidase activity"/>
    <property type="evidence" value="ECO:0007669"/>
    <property type="project" value="InterPro"/>
</dbReference>
<evidence type="ECO:0000256" key="3">
    <source>
        <dbReference type="ARBA" id="ARBA00022723"/>
    </source>
</evidence>
<keyword evidence="7" id="KW-0963">Cytoplasm</keyword>
<keyword evidence="5 7" id="KW-0378">Hydrolase</keyword>
<dbReference type="AlphaFoldDB" id="A0A2N0DDQ9"/>
<keyword evidence="3 7" id="KW-0479">Metal-binding</keyword>
<dbReference type="GO" id="GO:0008270">
    <property type="term" value="F:zinc ion binding"/>
    <property type="evidence" value="ECO:0007669"/>
    <property type="project" value="UniProtKB-UniRule"/>
</dbReference>
<dbReference type="HAMAP" id="MF_00009">
    <property type="entry name" value="Endoribonucl_YbeY"/>
    <property type="match status" value="1"/>
</dbReference>
<keyword evidence="7" id="KW-0690">Ribosome biogenesis</keyword>
<dbReference type="Proteomes" id="UP000232164">
    <property type="component" value="Unassembled WGS sequence"/>
</dbReference>
<dbReference type="EC" id="3.1.-.-" evidence="7"/>
<reference evidence="8 9" key="2">
    <citation type="submission" date="2017-12" db="EMBL/GenBank/DDBJ databases">
        <title>Genome sequence of Rhizobium sullae HCNT1 isolated from Sulla coronaria nodules and featuring peculiar denitrification phenotypes.</title>
        <authorList>
            <person name="De Diego-Diaz B."/>
            <person name="Treu L."/>
            <person name="Campanaro S."/>
            <person name="Da Silva Duarte V."/>
            <person name="Basaglia M."/>
            <person name="Favaro L."/>
            <person name="Casella S."/>
            <person name="Squartini A."/>
        </authorList>
    </citation>
    <scope>NUCLEOTIDE SEQUENCE [LARGE SCALE GENOMIC DNA]</scope>
    <source>
        <strain evidence="8 9">HCNT1</strain>
    </source>
</reference>
<dbReference type="PROSITE" id="PS01306">
    <property type="entry name" value="UPF0054"/>
    <property type="match status" value="1"/>
</dbReference>
<dbReference type="EMBL" id="PIQN01000005">
    <property type="protein sequence ID" value="PKA44243.1"/>
    <property type="molecule type" value="Genomic_DNA"/>
</dbReference>
<organism evidence="8 9">
    <name type="scientific">Rhizobium sullae</name>
    <name type="common">Rhizobium hedysari</name>
    <dbReference type="NCBI Taxonomy" id="50338"/>
    <lineage>
        <taxon>Bacteria</taxon>
        <taxon>Pseudomonadati</taxon>
        <taxon>Pseudomonadota</taxon>
        <taxon>Alphaproteobacteria</taxon>
        <taxon>Hyphomicrobiales</taxon>
        <taxon>Rhizobiaceae</taxon>
        <taxon>Rhizobium/Agrobacterium group</taxon>
        <taxon>Rhizobium</taxon>
    </lineage>
</organism>
<gene>
    <name evidence="7 8" type="primary">ybeY</name>
    <name evidence="8" type="ORF">CWR43_08130</name>
</gene>
<feature type="binding site" evidence="7">
    <location>
        <position position="130"/>
    </location>
    <ligand>
        <name>Zn(2+)</name>
        <dbReference type="ChEBI" id="CHEBI:29105"/>
        <note>catalytic</note>
    </ligand>
</feature>
<dbReference type="PANTHER" id="PTHR46986">
    <property type="entry name" value="ENDORIBONUCLEASE YBEY, CHLOROPLASTIC"/>
    <property type="match status" value="1"/>
</dbReference>
<evidence type="ECO:0000256" key="7">
    <source>
        <dbReference type="HAMAP-Rule" id="MF_00009"/>
    </source>
</evidence>
<dbReference type="InterPro" id="IPR020549">
    <property type="entry name" value="YbeY_CS"/>
</dbReference>
<evidence type="ECO:0000256" key="5">
    <source>
        <dbReference type="ARBA" id="ARBA00022801"/>
    </source>
</evidence>
<sequence length="171" mass="19277">MAELDIQISIEEGDWPSEGELQALAERVLEAAAAFLKKNEKQPFPTTATELSLVFTDDESIRTINAEWRKKDKATNVLSFPAFPIIPGKMPGPMLGDIIIARETVEREARELEKPFEDHLTHLMVHGFLHLFGYDHMNSDEAEIMEGLETRILAVLGLSDPYEGQDLKMEP</sequence>
<dbReference type="GO" id="GO:0006364">
    <property type="term" value="P:rRNA processing"/>
    <property type="evidence" value="ECO:0007669"/>
    <property type="project" value="UniProtKB-UniRule"/>
</dbReference>
<dbReference type="SUPFAM" id="SSF55486">
    <property type="entry name" value="Metalloproteases ('zincins'), catalytic domain"/>
    <property type="match status" value="1"/>
</dbReference>
<dbReference type="STRING" id="1041146.GCA_000427985_01358"/>
<evidence type="ECO:0000256" key="2">
    <source>
        <dbReference type="ARBA" id="ARBA00022722"/>
    </source>
</evidence>
<evidence type="ECO:0000256" key="6">
    <source>
        <dbReference type="ARBA" id="ARBA00022833"/>
    </source>
</evidence>
<reference evidence="8 9" key="1">
    <citation type="submission" date="2017-11" db="EMBL/GenBank/DDBJ databases">
        <authorList>
            <person name="Han C.G."/>
        </authorList>
    </citation>
    <scope>NUCLEOTIDE SEQUENCE [LARGE SCALE GENOMIC DNA]</scope>
    <source>
        <strain evidence="8 9">HCNT1</strain>
    </source>
</reference>
<accession>A0A2N0DDQ9</accession>
<dbReference type="NCBIfam" id="TIGR00043">
    <property type="entry name" value="rRNA maturation RNase YbeY"/>
    <property type="match status" value="1"/>
</dbReference>
<name>A0A2N0DDQ9_RHISU</name>
<evidence type="ECO:0000256" key="4">
    <source>
        <dbReference type="ARBA" id="ARBA00022759"/>
    </source>
</evidence>
<comment type="cofactor">
    <cofactor evidence="7">
        <name>Zn(2+)</name>
        <dbReference type="ChEBI" id="CHEBI:29105"/>
    </cofactor>
    <text evidence="7">Binds 1 zinc ion.</text>
</comment>
<evidence type="ECO:0000256" key="1">
    <source>
        <dbReference type="ARBA" id="ARBA00010875"/>
    </source>
</evidence>
<evidence type="ECO:0000313" key="8">
    <source>
        <dbReference type="EMBL" id="PKA44243.1"/>
    </source>
</evidence>
<keyword evidence="7" id="KW-0698">rRNA processing</keyword>
<dbReference type="InterPro" id="IPR002036">
    <property type="entry name" value="YbeY"/>
</dbReference>
<keyword evidence="4 7" id="KW-0255">Endonuclease</keyword>
<evidence type="ECO:0000313" key="9">
    <source>
        <dbReference type="Proteomes" id="UP000232164"/>
    </source>
</evidence>
<feature type="binding site" evidence="7">
    <location>
        <position position="136"/>
    </location>
    <ligand>
        <name>Zn(2+)</name>
        <dbReference type="ChEBI" id="CHEBI:29105"/>
        <note>catalytic</note>
    </ligand>
</feature>
<protein>
    <recommendedName>
        <fullName evidence="7">Endoribonuclease YbeY</fullName>
        <ecNumber evidence="7">3.1.-.-</ecNumber>
    </recommendedName>
</protein>
<comment type="similarity">
    <text evidence="1 7">Belongs to the endoribonuclease YbeY family.</text>
</comment>
<keyword evidence="2 7" id="KW-0540">Nuclease</keyword>
<comment type="subcellular location">
    <subcellularLocation>
        <location evidence="7">Cytoplasm</location>
    </subcellularLocation>
</comment>
<feature type="binding site" evidence="7">
    <location>
        <position position="126"/>
    </location>
    <ligand>
        <name>Zn(2+)</name>
        <dbReference type="ChEBI" id="CHEBI:29105"/>
        <note>catalytic</note>
    </ligand>
</feature>
<dbReference type="RefSeq" id="WP_100770788.1">
    <property type="nucleotide sequence ID" value="NZ_PIQN01000005.1"/>
</dbReference>
<comment type="caution">
    <text evidence="8">The sequence shown here is derived from an EMBL/GenBank/DDBJ whole genome shotgun (WGS) entry which is preliminary data.</text>
</comment>